<dbReference type="PANTHER" id="PTHR40980:SF4">
    <property type="entry name" value="TONB-DEPENDENT RECEPTOR-LIKE BETA-BARREL DOMAIN-CONTAINING PROTEIN"/>
    <property type="match status" value="1"/>
</dbReference>
<evidence type="ECO:0000256" key="1">
    <source>
        <dbReference type="ARBA" id="ARBA00004442"/>
    </source>
</evidence>
<dbReference type="EMBL" id="FNEZ01000001">
    <property type="protein sequence ID" value="SDJ20188.1"/>
    <property type="molecule type" value="Genomic_DNA"/>
</dbReference>
<evidence type="ECO:0000313" key="6">
    <source>
        <dbReference type="Proteomes" id="UP000199580"/>
    </source>
</evidence>
<dbReference type="PANTHER" id="PTHR40980">
    <property type="entry name" value="PLUG DOMAIN-CONTAINING PROTEIN"/>
    <property type="match status" value="1"/>
</dbReference>
<proteinExistence type="predicted"/>
<accession>A0A1G8RT85</accession>
<comment type="subcellular location">
    <subcellularLocation>
        <location evidence="1">Cell outer membrane</location>
    </subcellularLocation>
</comment>
<feature type="domain" description="Outer membrane protein beta-barrel" evidence="4">
    <location>
        <begin position="391"/>
        <end position="801"/>
    </location>
</feature>
<dbReference type="SUPFAM" id="SSF56935">
    <property type="entry name" value="Porins"/>
    <property type="match status" value="1"/>
</dbReference>
<evidence type="ECO:0000256" key="2">
    <source>
        <dbReference type="ARBA" id="ARBA00023136"/>
    </source>
</evidence>
<dbReference type="Proteomes" id="UP000199580">
    <property type="component" value="Unassembled WGS sequence"/>
</dbReference>
<keyword evidence="2" id="KW-0472">Membrane</keyword>
<dbReference type="Gene3D" id="2.40.170.20">
    <property type="entry name" value="TonB-dependent receptor, beta-barrel domain"/>
    <property type="match status" value="1"/>
</dbReference>
<dbReference type="GO" id="GO:0009279">
    <property type="term" value="C:cell outer membrane"/>
    <property type="evidence" value="ECO:0007669"/>
    <property type="project" value="UniProtKB-SubCell"/>
</dbReference>
<gene>
    <name evidence="5" type="ORF">SAMN04487935_0272</name>
</gene>
<dbReference type="Gene3D" id="2.170.130.10">
    <property type="entry name" value="TonB-dependent receptor, plug domain"/>
    <property type="match status" value="1"/>
</dbReference>
<name>A0A1G8RT85_9FLAO</name>
<keyword evidence="6" id="KW-1185">Reference proteome</keyword>
<dbReference type="InterPro" id="IPR036942">
    <property type="entry name" value="Beta-barrel_TonB_sf"/>
</dbReference>
<evidence type="ECO:0000256" key="3">
    <source>
        <dbReference type="ARBA" id="ARBA00023237"/>
    </source>
</evidence>
<sequence>MLSYAQSSIKINHMKSLLLTLVLIVSFGLFAQENPPVLKLNASIANLPCDKDLTERTILLEKIENDQLTKINTFHSNGCAFTISKLPEIGKYQLTVSVLGYEEVKTTFEITDPASEITLEPIVLKEKNNALNEVTVFGNKKEFMKVDSDKTTISVKENAMLNSGSSLDAVKKLPGVITSPTGTLTLNGKGVAIYIDGAPSTLSGNDLQNYLSSLPANAIEKVELIYNPGASFDANSSGSVINIVTSSKRLKGVNASFNINYNFNKYQKPSPQILLNGKEKNLSWQTMVGYNYIDWDQKGINDQAFTFFSPVRHLRQENFGFNTQRNFYFRVGTNYKLSEKSNLLFNYNLNIGNDRSIFNSSAVADTINFRNNGISKTKNSQNEISLQYKTKLDTLGRTLDIIGYVNLFGRNPITASTSTDLNLPIPTQNTFNNGDVDFNLKNYYLKYDFGIPFKNDFSINTGGKFNTIKVSDLGKYVVDSDNPSLIDFDYTETNLAFYAEARKKYKKFNFTAGLRFEDFNVDRTSSTATDKIEYKNTNFFPNASILYEATKDINLSTSYSKKISQPDYYILDPNNNSAFDTYNTSQGNPFLKPTYFDNYEFKISAFQYVSLGVNYSVMKDHTRFVFNAEDGKFVSNSTSQQFDRTNVFSAFASFPIPLDYFFKSKEEFQKRMNSMDKMNYIFVNVNYVKSDYKGLAVDLPSKAITNFSFQSQIILPWNVTNTMSYFILPKGTWEIYQIQKPIQQFDISFNRDFMNKNLKIGLHCFDVFNANEVNALIAGKNLTTNFYQKQDTRTFRISLTYNFGNLKLEKENTNINTEKVNQGGGMMK</sequence>
<dbReference type="STRING" id="1128970.SAMN04487935_0272"/>
<evidence type="ECO:0000313" key="5">
    <source>
        <dbReference type="EMBL" id="SDJ20188.1"/>
    </source>
</evidence>
<dbReference type="Pfam" id="PF14905">
    <property type="entry name" value="OMP_b-brl_3"/>
    <property type="match status" value="1"/>
</dbReference>
<dbReference type="AlphaFoldDB" id="A0A1G8RT85"/>
<dbReference type="InterPro" id="IPR041700">
    <property type="entry name" value="OMP_b-brl_3"/>
</dbReference>
<dbReference type="InterPro" id="IPR037066">
    <property type="entry name" value="Plug_dom_sf"/>
</dbReference>
<keyword evidence="3" id="KW-0998">Cell outer membrane</keyword>
<keyword evidence="5" id="KW-0675">Receptor</keyword>
<organism evidence="5 6">
    <name type="scientific">Flavobacterium noncentrifugens</name>
    <dbReference type="NCBI Taxonomy" id="1128970"/>
    <lineage>
        <taxon>Bacteria</taxon>
        <taxon>Pseudomonadati</taxon>
        <taxon>Bacteroidota</taxon>
        <taxon>Flavobacteriia</taxon>
        <taxon>Flavobacteriales</taxon>
        <taxon>Flavobacteriaceae</taxon>
        <taxon>Flavobacterium</taxon>
    </lineage>
</organism>
<evidence type="ECO:0000259" key="4">
    <source>
        <dbReference type="Pfam" id="PF14905"/>
    </source>
</evidence>
<dbReference type="OrthoDB" id="721920at2"/>
<protein>
    <submittedName>
        <fullName evidence="5">TonB-dependent Receptor Plug Domain</fullName>
    </submittedName>
</protein>
<reference evidence="5 6" key="1">
    <citation type="submission" date="2016-10" db="EMBL/GenBank/DDBJ databases">
        <authorList>
            <person name="de Groot N.N."/>
        </authorList>
    </citation>
    <scope>NUCLEOTIDE SEQUENCE [LARGE SCALE GENOMIC DNA]</scope>
    <source>
        <strain evidence="5 6">CGMCC 1.10076</strain>
    </source>
</reference>